<dbReference type="KEGG" id="tet:TTHERM_01005010"/>
<reference evidence="2" key="1">
    <citation type="journal article" date="2006" name="PLoS Biol.">
        <title>Macronuclear genome sequence of the ciliate Tetrahymena thermophila, a model eukaryote.</title>
        <authorList>
            <person name="Eisen J.A."/>
            <person name="Coyne R.S."/>
            <person name="Wu M."/>
            <person name="Wu D."/>
            <person name="Thiagarajan M."/>
            <person name="Wortman J.R."/>
            <person name="Badger J.H."/>
            <person name="Ren Q."/>
            <person name="Amedeo P."/>
            <person name="Jones K.M."/>
            <person name="Tallon L.J."/>
            <person name="Delcher A.L."/>
            <person name="Salzberg S.L."/>
            <person name="Silva J.C."/>
            <person name="Haas B.J."/>
            <person name="Majoros W.H."/>
            <person name="Farzad M."/>
            <person name="Carlton J.M."/>
            <person name="Smith R.K. Jr."/>
            <person name="Garg J."/>
            <person name="Pearlman R.E."/>
            <person name="Karrer K.M."/>
            <person name="Sun L."/>
            <person name="Manning G."/>
            <person name="Elde N.C."/>
            <person name="Turkewitz A.P."/>
            <person name="Asai D.J."/>
            <person name="Wilkes D.E."/>
            <person name="Wang Y."/>
            <person name="Cai H."/>
            <person name="Collins K."/>
            <person name="Stewart B.A."/>
            <person name="Lee S.R."/>
            <person name="Wilamowska K."/>
            <person name="Weinberg Z."/>
            <person name="Ruzzo W.L."/>
            <person name="Wloga D."/>
            <person name="Gaertig J."/>
            <person name="Frankel J."/>
            <person name="Tsao C.-C."/>
            <person name="Gorovsky M.A."/>
            <person name="Keeling P.J."/>
            <person name="Waller R.F."/>
            <person name="Patron N.J."/>
            <person name="Cherry J.M."/>
            <person name="Stover N.A."/>
            <person name="Krieger C.J."/>
            <person name="del Toro C."/>
            <person name="Ryder H.F."/>
            <person name="Williamson S.C."/>
            <person name="Barbeau R.A."/>
            <person name="Hamilton E.P."/>
            <person name="Orias E."/>
        </authorList>
    </citation>
    <scope>NUCLEOTIDE SEQUENCE [LARGE SCALE GENOMIC DNA]</scope>
    <source>
        <strain evidence="2">SB210</strain>
    </source>
</reference>
<dbReference type="PANTHER" id="PTHR13061:SF29">
    <property type="entry name" value="GAMMA CARBONIC ANHYDRASE-LIKE 1, MITOCHONDRIAL-RELATED"/>
    <property type="match status" value="1"/>
</dbReference>
<evidence type="ECO:0000313" key="1">
    <source>
        <dbReference type="EMBL" id="EAR90076.2"/>
    </source>
</evidence>
<dbReference type="STRING" id="312017.Q22XU5"/>
<gene>
    <name evidence="1" type="ORF">TTHERM_01005010</name>
</gene>
<dbReference type="InParanoid" id="Q22XU5"/>
<dbReference type="GeneID" id="7834273"/>
<dbReference type="HOGENOM" id="CLU_064827_0_0_1"/>
<dbReference type="EMDB" id="EMD-15865"/>
<dbReference type="InterPro" id="IPR011004">
    <property type="entry name" value="Trimer_LpxA-like_sf"/>
</dbReference>
<organism evidence="1 2">
    <name type="scientific">Tetrahymena thermophila (strain SB210)</name>
    <dbReference type="NCBI Taxonomy" id="312017"/>
    <lineage>
        <taxon>Eukaryota</taxon>
        <taxon>Sar</taxon>
        <taxon>Alveolata</taxon>
        <taxon>Ciliophora</taxon>
        <taxon>Intramacronucleata</taxon>
        <taxon>Oligohymenophorea</taxon>
        <taxon>Hymenostomatida</taxon>
        <taxon>Tetrahymenina</taxon>
        <taxon>Tetrahymenidae</taxon>
        <taxon>Tetrahymena</taxon>
    </lineage>
</organism>
<evidence type="ECO:0007829" key="4">
    <source>
        <dbReference type="PDB" id="8B6F"/>
    </source>
</evidence>
<dbReference type="eggNOG" id="ENOG502QTES">
    <property type="taxonomic scope" value="Eukaryota"/>
</dbReference>
<reference evidence="3" key="2">
    <citation type="journal article" date="2022" name="Science">
        <title>Structures of &lt;i&gt;Tetrahymena&lt;/i&gt;'s respiratory chain reveal the diversity of eukaryotic core metabolism.</title>
        <authorList>
            <person name="Zhou L."/>
            <person name="Maldonado M."/>
            <person name="Padavannil A."/>
            <person name="Guo F."/>
            <person name="Letts J.A."/>
        </authorList>
    </citation>
    <scope>STRUCTURE BY ELECTRON MICROSCOPY (2.60 ANGSTROMS)</scope>
</reference>
<proteinExistence type="evidence at protein level"/>
<evidence type="ECO:0000313" key="2">
    <source>
        <dbReference type="Proteomes" id="UP000009168"/>
    </source>
</evidence>
<evidence type="ECO:0007829" key="5">
    <source>
        <dbReference type="PDB" id="8BQS"/>
    </source>
</evidence>
<dbReference type="PDB" id="8BQS">
    <property type="method" value="EM"/>
    <property type="resolution" value="2.90 A"/>
    <property type="chains" value="AK=1-257"/>
</dbReference>
<protein>
    <submittedName>
        <fullName evidence="1">Gamma-carbonic anhydrase</fullName>
    </submittedName>
</protein>
<dbReference type="PDB" id="8B6F">
    <property type="method" value="EM"/>
    <property type="resolution" value="2.80 A"/>
    <property type="chains" value="AK=1-257"/>
</dbReference>
<dbReference type="OrthoDB" id="25818at2759"/>
<evidence type="ECO:0007829" key="6">
    <source>
        <dbReference type="PDB" id="8GYM"/>
    </source>
</evidence>
<dbReference type="EMDB" id="EMD-34403"/>
<dbReference type="AlphaFoldDB" id="Q22XU5"/>
<dbReference type="CDD" id="cd04645">
    <property type="entry name" value="LbH_gamma_CA_like"/>
    <property type="match status" value="1"/>
</dbReference>
<sequence>MKLFRALTKSGLIQKIRQATGSEISTATKYGENISKHRSLMSLYDLHPQIGYQSYIAPNSTVIGEVTIGNETTVWYNSVIRGDVNAVQIGNNVSIGENVVIHTAGSLPTGQPASVDIGHYVIIGSKSTIYSCTIQDEVVIGQGCVILEGARIEKGAMIAANSVVPPGRLIPAGTLWAGNPCTFVRNLTKSELATNIDHAKKQLHLAQQHRYEYLPYNSAYLQKSNSEEDLNPTKYDDVTINYNFGDEERAQENPLKY</sequence>
<keyword evidence="2" id="KW-1185">Reference proteome</keyword>
<dbReference type="EMDB" id="EMD-25882"/>
<dbReference type="SUPFAM" id="SSF51161">
    <property type="entry name" value="Trimeric LpxA-like enzymes"/>
    <property type="match status" value="1"/>
</dbReference>
<accession>Q22XU5</accession>
<dbReference type="EMDB" id="EMD-34373"/>
<reference evidence="6 7" key="3">
    <citation type="journal article" date="2023" name="Nat. Commun.">
        <title>Structures of Tetrahymena thermophila respiratory megacomplexes on the tubular mitochondrial cristae.</title>
        <authorList>
            <person name="Han F."/>
            <person name="Hu Y."/>
            <person name="Wu M."/>
            <person name="He Z."/>
            <person name="Tian H."/>
            <person name="Zhou L."/>
        </authorList>
    </citation>
    <scope>STRUCTURE BY ELECTRON MICROSCOPY (2.96 ANGSTROMS)</scope>
</reference>
<dbReference type="InterPro" id="IPR050484">
    <property type="entry name" value="Transf_Hexapept/Carb_Anhydrase"/>
</dbReference>
<dbReference type="PDB" id="8GYM">
    <property type="method" value="EM"/>
    <property type="resolution" value="2.96 A"/>
    <property type="chains" value="G1/g1=1-257"/>
</dbReference>
<dbReference type="EMBL" id="GG662802">
    <property type="protein sequence ID" value="EAR90076.2"/>
    <property type="molecule type" value="Genomic_DNA"/>
</dbReference>
<reference evidence="4 5" key="4">
    <citation type="journal article" date="2023" name="Nature">
        <title>Structural basis of mitochondrial membrane bending by the I-II-III&lt;sub&gt;2&lt;/sub&gt;-IV&lt;sub&gt;2&lt;/sub&gt; supercomplex.</title>
        <authorList>
            <person name="Muhleip A."/>
            <person name="Flygaard R.K."/>
            <person name="Baradaran R."/>
            <person name="Haapanen O."/>
            <person name="Gruhl T."/>
            <person name="Tobiasson V."/>
            <person name="Marechal A."/>
            <person name="Sharma V."/>
            <person name="Amunts A."/>
        </authorList>
    </citation>
    <scope>STRUCTURE BY ELECTRON MICROSCOPY (2.80 ANGSTROMS)</scope>
</reference>
<dbReference type="InterPro" id="IPR001451">
    <property type="entry name" value="Hexapep"/>
</dbReference>
<dbReference type="Pfam" id="PF00132">
    <property type="entry name" value="Hexapep"/>
    <property type="match status" value="1"/>
</dbReference>
<dbReference type="PDB" id="7TGH">
    <property type="method" value="EM"/>
    <property type="resolution" value="2.60 A"/>
    <property type="chains" value="C1=1-257"/>
</dbReference>
<dbReference type="PANTHER" id="PTHR13061">
    <property type="entry name" value="DYNACTIN SUBUNIT P25"/>
    <property type="match status" value="1"/>
</dbReference>
<evidence type="ECO:0007829" key="7">
    <source>
        <dbReference type="PDB" id="8GZU"/>
    </source>
</evidence>
<evidence type="ECO:0007829" key="3">
    <source>
        <dbReference type="PDB" id="7TGH"/>
    </source>
</evidence>
<dbReference type="InterPro" id="IPR047324">
    <property type="entry name" value="LbH_gamma_CA-like"/>
</dbReference>
<dbReference type="RefSeq" id="XP_001010321.2">
    <property type="nucleotide sequence ID" value="XM_001010321.3"/>
</dbReference>
<dbReference type="EMDB" id="EMD-16184"/>
<name>Q22XU5_TETTS</name>
<keyword evidence="3 4" id="KW-0002">3D-structure</keyword>
<dbReference type="PDB" id="8GZU">
    <property type="method" value="EM"/>
    <property type="resolution" value="4.18 A"/>
    <property type="chains" value="G1/g1=1-257"/>
</dbReference>
<dbReference type="Proteomes" id="UP000009168">
    <property type="component" value="Unassembled WGS sequence"/>
</dbReference>
<dbReference type="Gene3D" id="2.160.10.10">
    <property type="entry name" value="Hexapeptide repeat proteins"/>
    <property type="match status" value="1"/>
</dbReference>